<dbReference type="RefSeq" id="WP_072551146.1">
    <property type="nucleotide sequence ID" value="NZ_CP021659.1"/>
</dbReference>
<dbReference type="InterPro" id="IPR011010">
    <property type="entry name" value="DNA_brk_join_enz"/>
</dbReference>
<organism evidence="8 9">
    <name type="scientific">Candidatus Fukatsuia symbiotica</name>
    <dbReference type="NCBI Taxonomy" id="1878942"/>
    <lineage>
        <taxon>Bacteria</taxon>
        <taxon>Pseudomonadati</taxon>
        <taxon>Pseudomonadota</taxon>
        <taxon>Gammaproteobacteria</taxon>
        <taxon>Enterobacterales</taxon>
        <taxon>Yersiniaceae</taxon>
        <taxon>Candidatus Fukatsuia</taxon>
    </lineage>
</organism>
<gene>
    <name evidence="8" type="ORF">CCS41_02330</name>
</gene>
<comment type="similarity">
    <text evidence="1">Belongs to the 'phage' integrase family.</text>
</comment>
<dbReference type="EMBL" id="CP021659">
    <property type="protein sequence ID" value="AWK13601.1"/>
    <property type="molecule type" value="Genomic_DNA"/>
</dbReference>
<feature type="domain" description="Core-binding (CB)" evidence="7">
    <location>
        <begin position="72"/>
        <end position="153"/>
    </location>
</feature>
<dbReference type="SUPFAM" id="SSF56349">
    <property type="entry name" value="DNA breaking-rejoining enzymes"/>
    <property type="match status" value="1"/>
</dbReference>
<dbReference type="PANTHER" id="PTHR30629">
    <property type="entry name" value="PROPHAGE INTEGRASE"/>
    <property type="match status" value="1"/>
</dbReference>
<dbReference type="GO" id="GO:0006310">
    <property type="term" value="P:DNA recombination"/>
    <property type="evidence" value="ECO:0007669"/>
    <property type="project" value="UniProtKB-KW"/>
</dbReference>
<dbReference type="PROSITE" id="PS51900">
    <property type="entry name" value="CB"/>
    <property type="match status" value="1"/>
</dbReference>
<dbReference type="InterPro" id="IPR004107">
    <property type="entry name" value="Integrase_SAM-like_N"/>
</dbReference>
<dbReference type="Gene3D" id="1.10.150.130">
    <property type="match status" value="1"/>
</dbReference>
<evidence type="ECO:0000259" key="7">
    <source>
        <dbReference type="PROSITE" id="PS51900"/>
    </source>
</evidence>
<dbReference type="InterPro" id="IPR002104">
    <property type="entry name" value="Integrase_catalytic"/>
</dbReference>
<evidence type="ECO:0000256" key="5">
    <source>
        <dbReference type="PROSITE-ProRule" id="PRU01248"/>
    </source>
</evidence>
<dbReference type="InterPro" id="IPR013762">
    <property type="entry name" value="Integrase-like_cat_sf"/>
</dbReference>
<keyword evidence="2" id="KW-0229">DNA integration</keyword>
<dbReference type="InterPro" id="IPR044068">
    <property type="entry name" value="CB"/>
</dbReference>
<dbReference type="STRING" id="1878942.GCA_900128755_00029"/>
<dbReference type="InterPro" id="IPR015094">
    <property type="entry name" value="Integrase_lambda-typ_DNA-bd_N"/>
</dbReference>
<accession>A0A2U8I3B4</accession>
<dbReference type="InterPro" id="IPR050808">
    <property type="entry name" value="Phage_Integrase"/>
</dbReference>
<dbReference type="InterPro" id="IPR016177">
    <property type="entry name" value="DNA-bd_dom_sf"/>
</dbReference>
<dbReference type="AlphaFoldDB" id="A0A2U8I3B4"/>
<dbReference type="Gene3D" id="1.10.443.10">
    <property type="entry name" value="Intergrase catalytic core"/>
    <property type="match status" value="1"/>
</dbReference>
<evidence type="ECO:0000256" key="3">
    <source>
        <dbReference type="ARBA" id="ARBA00023125"/>
    </source>
</evidence>
<dbReference type="Pfam" id="PF02899">
    <property type="entry name" value="Phage_int_SAM_1"/>
    <property type="match status" value="1"/>
</dbReference>
<keyword evidence="3 5" id="KW-0238">DNA-binding</keyword>
<dbReference type="KEGG" id="fsm:CCS41_02330"/>
<dbReference type="Pfam" id="PF09003">
    <property type="entry name" value="Arm-DNA-bind_1"/>
    <property type="match status" value="1"/>
</dbReference>
<dbReference type="SUPFAM" id="SSF54171">
    <property type="entry name" value="DNA-binding domain"/>
    <property type="match status" value="1"/>
</dbReference>
<evidence type="ECO:0000313" key="9">
    <source>
        <dbReference type="Proteomes" id="UP000261875"/>
    </source>
</evidence>
<evidence type="ECO:0000259" key="6">
    <source>
        <dbReference type="PROSITE" id="PS51898"/>
    </source>
</evidence>
<dbReference type="GO" id="GO:0003677">
    <property type="term" value="F:DNA binding"/>
    <property type="evidence" value="ECO:0007669"/>
    <property type="project" value="UniProtKB-UniRule"/>
</dbReference>
<protein>
    <submittedName>
        <fullName evidence="8">Integrase</fullName>
    </submittedName>
</protein>
<dbReference type="PANTHER" id="PTHR30629:SF2">
    <property type="entry name" value="PROPHAGE INTEGRASE INTS-RELATED"/>
    <property type="match status" value="1"/>
</dbReference>
<evidence type="ECO:0000256" key="4">
    <source>
        <dbReference type="ARBA" id="ARBA00023172"/>
    </source>
</evidence>
<dbReference type="InterPro" id="IPR010998">
    <property type="entry name" value="Integrase_recombinase_N"/>
</dbReference>
<proteinExistence type="inferred from homology"/>
<evidence type="ECO:0000256" key="2">
    <source>
        <dbReference type="ARBA" id="ARBA00022908"/>
    </source>
</evidence>
<dbReference type="GO" id="GO:0008907">
    <property type="term" value="F:integrase activity"/>
    <property type="evidence" value="ECO:0007669"/>
    <property type="project" value="InterPro"/>
</dbReference>
<dbReference type="Pfam" id="PF00589">
    <property type="entry name" value="Phage_integrase"/>
    <property type="match status" value="1"/>
</dbReference>
<keyword evidence="9" id="KW-1185">Reference proteome</keyword>
<dbReference type="OrthoDB" id="8781634at2"/>
<evidence type="ECO:0000313" key="8">
    <source>
        <dbReference type="EMBL" id="AWK13601.1"/>
    </source>
</evidence>
<name>A0A2U8I3B4_9GAMM</name>
<keyword evidence="4" id="KW-0233">DNA recombination</keyword>
<sequence>MARKRKPANRDLPPNLYVRNNGYYCYRDPRTGKEYGVGSVKRVAVNEAIAMNMQIFDRRHSLVDRINEVNTLSVTEWVARFKEKLHQRGLRPKTLTDYQSRLTAITQAFPDSTLNTLTTKDIAEFLNSYSDQGKTASAKLIRSLLIDMFNEAIAEGHLATNPATATKNPRVQIQRERLSLEEFLVIREAANQRQPWIGLSMDLALLTGQRVGDIQRMKWQDIHDGKWWVEQQKTGMKLAIPLTLSLEVIDKNLEGVLADCRQQIRGEEYVFIWKKKTHLNPKRLSQGFTDLREQSGLKWQGTPPSFHEIRSLSARLHSEANSKDFAQKLLGHKSSAMTDKYRDSRGSEWDEI</sequence>
<evidence type="ECO:0000256" key="1">
    <source>
        <dbReference type="ARBA" id="ARBA00008857"/>
    </source>
</evidence>
<dbReference type="PROSITE" id="PS51898">
    <property type="entry name" value="TYR_RECOMBINASE"/>
    <property type="match status" value="1"/>
</dbReference>
<dbReference type="Proteomes" id="UP000261875">
    <property type="component" value="Chromosome"/>
</dbReference>
<feature type="domain" description="Tyr recombinase" evidence="6">
    <location>
        <begin position="173"/>
        <end position="352"/>
    </location>
</feature>
<reference evidence="8 9" key="1">
    <citation type="submission" date="2017-05" db="EMBL/GenBank/DDBJ databases">
        <title>Genome sequence of Candidatus Fukatsuia symbiotica and Candidatus Hamiltonella defensa from Acyrthosiphon pisum strain 5D.</title>
        <authorList>
            <person name="Patel V.A."/>
            <person name="Chevignon G."/>
            <person name="Russell J.A."/>
            <person name="Oliver K.M."/>
        </authorList>
    </citation>
    <scope>NUCLEOTIDE SEQUENCE [LARGE SCALE GENOMIC DNA]</scope>
    <source>
        <strain evidence="8 9">5D</strain>
    </source>
</reference>
<dbReference type="Gene3D" id="3.30.160.60">
    <property type="entry name" value="Classic Zinc Finger"/>
    <property type="match status" value="1"/>
</dbReference>